<dbReference type="SMART" id="SM00849">
    <property type="entry name" value="Lactamase_B"/>
    <property type="match status" value="1"/>
</dbReference>
<keyword evidence="3" id="KW-1185">Reference proteome</keyword>
<evidence type="ECO:0000259" key="1">
    <source>
        <dbReference type="SMART" id="SM00849"/>
    </source>
</evidence>
<dbReference type="InterPro" id="IPR001279">
    <property type="entry name" value="Metallo-B-lactamas"/>
</dbReference>
<organism evidence="2 3">
    <name type="scientific">Ottowia thiooxydans</name>
    <dbReference type="NCBI Taxonomy" id="219182"/>
    <lineage>
        <taxon>Bacteria</taxon>
        <taxon>Pseudomonadati</taxon>
        <taxon>Pseudomonadota</taxon>
        <taxon>Betaproteobacteria</taxon>
        <taxon>Burkholderiales</taxon>
        <taxon>Comamonadaceae</taxon>
        <taxon>Ottowia</taxon>
    </lineage>
</organism>
<dbReference type="Proteomes" id="UP001549320">
    <property type="component" value="Unassembled WGS sequence"/>
</dbReference>
<dbReference type="SUPFAM" id="SSF56281">
    <property type="entry name" value="Metallo-hydrolase/oxidoreductase"/>
    <property type="match status" value="1"/>
</dbReference>
<proteinExistence type="predicted"/>
<gene>
    <name evidence="2" type="ORF">ABIE13_004453</name>
</gene>
<evidence type="ECO:0000313" key="2">
    <source>
        <dbReference type="EMBL" id="MET4579325.1"/>
    </source>
</evidence>
<dbReference type="PANTHER" id="PTHR47619">
    <property type="entry name" value="METALLO-HYDROLASE YYCJ-RELATED"/>
    <property type="match status" value="1"/>
</dbReference>
<dbReference type="EMBL" id="JBEPSH010000009">
    <property type="protein sequence ID" value="MET4579325.1"/>
    <property type="molecule type" value="Genomic_DNA"/>
</dbReference>
<accession>A0ABV2QE58</accession>
<dbReference type="Gene3D" id="3.60.15.10">
    <property type="entry name" value="Ribonuclease Z/Hydroxyacylglutathione hydrolase-like"/>
    <property type="match status" value="1"/>
</dbReference>
<sequence length="257" mass="27655">MLRFCSLASGSSGNATLIEAWDGTTSTRVLVDCGLGVRQIETRLQRHGITSSQLDAIFVTHEHSDHVGCAVTLSKRHQIQLIMSAGTWRALDTPSADIPLRVVRDGEVVAVGDVQLRPFTVPHDAQEPLQLSCTDGARSLGLLTDLGHITPYVLSNLQGSHALLLECNHDLDLLEKSSYPAFLKRRVGGSHGHLNNGQSAQALQALLHEQLHTVIAGHLSERNNHPTLAQAALSGILGCPPAEVLFCTPMGSDWHSV</sequence>
<name>A0ABV2QE58_9BURK</name>
<feature type="domain" description="Metallo-beta-lactamase" evidence="1">
    <location>
        <begin position="12"/>
        <end position="191"/>
    </location>
</feature>
<evidence type="ECO:0000313" key="3">
    <source>
        <dbReference type="Proteomes" id="UP001549320"/>
    </source>
</evidence>
<dbReference type="Pfam" id="PF12706">
    <property type="entry name" value="Lactamase_B_2"/>
    <property type="match status" value="1"/>
</dbReference>
<dbReference type="InterPro" id="IPR036866">
    <property type="entry name" value="RibonucZ/Hydroxyglut_hydro"/>
</dbReference>
<comment type="caution">
    <text evidence="2">The sequence shown here is derived from an EMBL/GenBank/DDBJ whole genome shotgun (WGS) entry which is preliminary data.</text>
</comment>
<protein>
    <submittedName>
        <fullName evidence="2">Phosphoribosyl 1,2-cyclic phosphodiesterase</fullName>
    </submittedName>
</protein>
<dbReference type="PANTHER" id="PTHR47619:SF1">
    <property type="entry name" value="EXODEOXYRIBONUCLEASE WALJ"/>
    <property type="match status" value="1"/>
</dbReference>
<reference evidence="2 3" key="1">
    <citation type="submission" date="2024-06" db="EMBL/GenBank/DDBJ databases">
        <title>Sorghum-associated microbial communities from plants grown in Nebraska, USA.</title>
        <authorList>
            <person name="Schachtman D."/>
        </authorList>
    </citation>
    <scope>NUCLEOTIDE SEQUENCE [LARGE SCALE GENOMIC DNA]</scope>
    <source>
        <strain evidence="2 3">2709</strain>
    </source>
</reference>
<dbReference type="InterPro" id="IPR052533">
    <property type="entry name" value="WalJ/YycJ-like"/>
</dbReference>
<dbReference type="RefSeq" id="WP_354447322.1">
    <property type="nucleotide sequence ID" value="NZ_JBEPSH010000009.1"/>
</dbReference>